<reference evidence="11" key="1">
    <citation type="journal article" date="2020" name="bioRxiv">
        <title>Comparative genomics of Chlamydomonas.</title>
        <authorList>
            <person name="Craig R.J."/>
            <person name="Hasan A.R."/>
            <person name="Ness R.W."/>
            <person name="Keightley P.D."/>
        </authorList>
    </citation>
    <scope>NUCLEOTIDE SEQUENCE</scope>
    <source>
        <strain evidence="11">SAG 7.73</strain>
    </source>
</reference>
<dbReference type="InterPro" id="IPR000008">
    <property type="entry name" value="C2_dom"/>
</dbReference>
<dbReference type="InterPro" id="IPR021656">
    <property type="entry name" value="C2-C2_1"/>
</dbReference>
<feature type="compositionally biased region" description="Basic and acidic residues" evidence="8">
    <location>
        <begin position="1"/>
        <end position="10"/>
    </location>
</feature>
<feature type="compositionally biased region" description="Low complexity" evidence="8">
    <location>
        <begin position="1445"/>
        <end position="1477"/>
    </location>
</feature>
<feature type="region of interest" description="Disordered" evidence="8">
    <location>
        <begin position="501"/>
        <end position="533"/>
    </location>
</feature>
<evidence type="ECO:0000256" key="2">
    <source>
        <dbReference type="ARBA" id="ARBA00006042"/>
    </source>
</evidence>
<dbReference type="Proteomes" id="UP000650467">
    <property type="component" value="Unassembled WGS sequence"/>
</dbReference>
<feature type="coiled-coil region" evidence="7">
    <location>
        <begin position="548"/>
        <end position="599"/>
    </location>
</feature>
<dbReference type="OrthoDB" id="26525at2759"/>
<feature type="coiled-coil region" evidence="7">
    <location>
        <begin position="58"/>
        <end position="139"/>
    </location>
</feature>
<feature type="compositionally biased region" description="Gly residues" evidence="8">
    <location>
        <begin position="1373"/>
        <end position="1383"/>
    </location>
</feature>
<feature type="coiled-coil region" evidence="7">
    <location>
        <begin position="867"/>
        <end position="912"/>
    </location>
</feature>
<comment type="subcellular location">
    <subcellularLocation>
        <location evidence="1">Cell projection</location>
        <location evidence="1">Cilium</location>
    </subcellularLocation>
</comment>
<dbReference type="GO" id="GO:1905515">
    <property type="term" value="P:non-motile cilium assembly"/>
    <property type="evidence" value="ECO:0007669"/>
    <property type="project" value="TreeGrafter"/>
</dbReference>
<feature type="compositionally biased region" description="Gly residues" evidence="8">
    <location>
        <begin position="1571"/>
        <end position="1594"/>
    </location>
</feature>
<evidence type="ECO:0000259" key="10">
    <source>
        <dbReference type="PROSITE" id="PS50222"/>
    </source>
</evidence>
<feature type="compositionally biased region" description="Pro residues" evidence="8">
    <location>
        <begin position="1399"/>
        <end position="1412"/>
    </location>
</feature>
<dbReference type="InterPro" id="IPR018247">
    <property type="entry name" value="EF_Hand_1_Ca_BS"/>
</dbReference>
<feature type="domain" description="EF-hand" evidence="10">
    <location>
        <begin position="357"/>
        <end position="392"/>
    </location>
</feature>
<dbReference type="InterPro" id="IPR011992">
    <property type="entry name" value="EF-hand-dom_pair"/>
</dbReference>
<evidence type="ECO:0000256" key="6">
    <source>
        <dbReference type="ARBA" id="ARBA00023273"/>
    </source>
</evidence>
<dbReference type="SUPFAM" id="SSF49562">
    <property type="entry name" value="C2 domain (Calcium/lipid-binding domain, CaLB)"/>
    <property type="match status" value="2"/>
</dbReference>
<dbReference type="GO" id="GO:0005509">
    <property type="term" value="F:calcium ion binding"/>
    <property type="evidence" value="ECO:0007669"/>
    <property type="project" value="InterPro"/>
</dbReference>
<feature type="domain" description="EF-hand" evidence="10">
    <location>
        <begin position="321"/>
        <end position="356"/>
    </location>
</feature>
<dbReference type="InterPro" id="IPR002048">
    <property type="entry name" value="EF_hand_dom"/>
</dbReference>
<evidence type="ECO:0000256" key="1">
    <source>
        <dbReference type="ARBA" id="ARBA00004138"/>
    </source>
</evidence>
<dbReference type="Pfam" id="PF13499">
    <property type="entry name" value="EF-hand_7"/>
    <property type="match status" value="1"/>
</dbReference>
<feature type="compositionally biased region" description="Gly residues" evidence="8">
    <location>
        <begin position="1345"/>
        <end position="1359"/>
    </location>
</feature>
<keyword evidence="12" id="KW-1185">Reference proteome</keyword>
<dbReference type="Gene3D" id="2.60.40.150">
    <property type="entry name" value="C2 domain"/>
    <property type="match status" value="2"/>
</dbReference>
<dbReference type="Pfam" id="PF11618">
    <property type="entry name" value="C2-C2_1"/>
    <property type="match status" value="1"/>
</dbReference>
<evidence type="ECO:0008006" key="13">
    <source>
        <dbReference type="Google" id="ProtNLM"/>
    </source>
</evidence>
<name>A0A835T400_CHLIN</name>
<feature type="compositionally biased region" description="Gly residues" evidence="8">
    <location>
        <begin position="1494"/>
        <end position="1511"/>
    </location>
</feature>
<feature type="region of interest" description="Disordered" evidence="8">
    <location>
        <begin position="1266"/>
        <end position="1287"/>
    </location>
</feature>
<dbReference type="GO" id="GO:0005856">
    <property type="term" value="C:cytoskeleton"/>
    <property type="evidence" value="ECO:0007669"/>
    <property type="project" value="UniProtKB-ARBA"/>
</dbReference>
<dbReference type="InterPro" id="IPR031139">
    <property type="entry name" value="RPGRIP1_fam"/>
</dbReference>
<keyword evidence="3" id="KW-0106">Calcium</keyword>
<keyword evidence="6" id="KW-0966">Cell projection</keyword>
<dbReference type="GO" id="GO:0035869">
    <property type="term" value="C:ciliary transition zone"/>
    <property type="evidence" value="ECO:0007669"/>
    <property type="project" value="TreeGrafter"/>
</dbReference>
<comment type="caution">
    <text evidence="11">The sequence shown here is derived from an EMBL/GenBank/DDBJ whole genome shotgun (WGS) entry which is preliminary data.</text>
</comment>
<feature type="region of interest" description="Disordered" evidence="8">
    <location>
        <begin position="1"/>
        <end position="26"/>
    </location>
</feature>
<evidence type="ECO:0000256" key="3">
    <source>
        <dbReference type="ARBA" id="ARBA00022837"/>
    </source>
</evidence>
<dbReference type="SUPFAM" id="SSF47473">
    <property type="entry name" value="EF-hand"/>
    <property type="match status" value="1"/>
</dbReference>
<dbReference type="PANTHER" id="PTHR14240:SF1">
    <property type="entry name" value="PROTEIN FANTOM-RELATED"/>
    <property type="match status" value="1"/>
</dbReference>
<dbReference type="PROSITE" id="PS50004">
    <property type="entry name" value="C2"/>
    <property type="match status" value="1"/>
</dbReference>
<comment type="similarity">
    <text evidence="2">Belongs to the RPGRIP1 family.</text>
</comment>
<feature type="coiled-coil region" evidence="7">
    <location>
        <begin position="667"/>
        <end position="743"/>
    </location>
</feature>
<evidence type="ECO:0000256" key="8">
    <source>
        <dbReference type="SAM" id="MobiDB-lite"/>
    </source>
</evidence>
<dbReference type="EMBL" id="JAEHOC010000025">
    <property type="protein sequence ID" value="KAG2431181.1"/>
    <property type="molecule type" value="Genomic_DNA"/>
</dbReference>
<evidence type="ECO:0000256" key="4">
    <source>
        <dbReference type="ARBA" id="ARBA00023054"/>
    </source>
</evidence>
<feature type="coiled-coil region" evidence="7">
    <location>
        <begin position="181"/>
        <end position="238"/>
    </location>
</feature>
<feature type="region of interest" description="Disordered" evidence="8">
    <location>
        <begin position="1305"/>
        <end position="1634"/>
    </location>
</feature>
<evidence type="ECO:0000256" key="7">
    <source>
        <dbReference type="SAM" id="Coils"/>
    </source>
</evidence>
<evidence type="ECO:0000256" key="5">
    <source>
        <dbReference type="ARBA" id="ARBA00023069"/>
    </source>
</evidence>
<keyword evidence="5" id="KW-0969">Cilium</keyword>
<keyword evidence="4 7" id="KW-0175">Coiled coil</keyword>
<feature type="compositionally biased region" description="Gly residues" evidence="8">
    <location>
        <begin position="1305"/>
        <end position="1321"/>
    </location>
</feature>
<dbReference type="PROSITE" id="PS00018">
    <property type="entry name" value="EF_HAND_1"/>
    <property type="match status" value="3"/>
</dbReference>
<sequence>MGGNDDRGLDGPDESATSFGSLPPPKAVKYAWAPSNDRVNHENFHRMLEEYRVCKKRERDLELKIKQLGAQLARTEEAAKRALVQTDVTAKGGAAQKLLDAERAIAKLRAENAELASKLAREKKRSSDLKAMADSYKQRLDGFLRDQRNLVQKVGKLERTAAAARRKPEDEFWGEEAGRRFVAQQEELVTLKEENTALKELIESDGPLAQCKAYEGQINELQNLVKFYERKITTMAEAGMGGLEALGGPGNQPGPDDWVLEEFWHNDEMYLLDRKTGKMFTVPGDNNFPRPLGIRTNKEVKMGVHNSMERFLATLDSFLANNGARLQEVFAQFDVDNSGQLDRRELARLLQTLMPDLNQTQIEELRMMLDVDGDGLISLPEMLESIKEAFAARTAAKVGKNIEVNDALDRIREVLRDNKQEVKASFDELDGDRDGCLTHLEVVRLVRRFLKDMYQKEVRYLLAKLQQWDVLGESRVSFDELYQCLELVRVFRVGAGLGGAMRTGSPMRSPTRSTSPSKVPTAGPNIRASGPGRASLIRSTVGGGGMKEAFMRERVGQLEAELRDAQRRNGELEDDAKKVELLQRDAALYKARIEELERDFMKIDVLGNLEAAGGDEQLQKAWEIASTFKKRFMEHKGELDNIRILYARMQAQLDETHKLLHEEHRKRFKLEDEITRLQVELMRVQDLESRLTHEKGERVKLEREYLSLQQKALNAPGEALAEVRALREELFAVKREKATAQQKEAEVRMELQHVRTLLDGMDQTSYKAMQDDSDGLKKKVASLSLELQAARDKLAVYMRTDLPGAATGTDLLFADDDLLFGSDRKPDSDKTPEELRRELIQLRDVWRLDQGEIKKLHKVLETESAITMEAKAAVEEAHREMERIKRELQADLRKLEREIERRDEKIRKLELQLRGAYSGINRALRSSKRGGLRDSIRSDADDLSELGEDQNIFELHVTEAQVYEEALGKDPAVFFTFDFFMHESQATPIVSSNAPSFNTIIQYVVDSDPFLLDYLDSHVLELELCRARGYDYDVLGVARFSLKQVLEDLEIGAALGYNRAYHYADVFGADGKRLGRLRYGYCFRRPLDALLKEWRAAGRHKRRSEPDERDPATTAVQQALTQPGTSQAVKVIIERCDGLVPAGGSAMTLRPYVYYRFPGHRDYRDTRTLAGAHPVFNDEAVWPIARTPALEADLRTRHLQLVVFDDSQSDDPLRAIVGVASVPLAGLAQGVPVEGAFKITNPVTRQPAGRIVLGLGWHNPLQLPGAVPKPPPPRVPISSEPLDGGPTPDFGLGAGVQELFPLSGGGGAPLRPGGFGTGGPGHPLPRPSPAGGQGAAFYAQPQPPGGGARLYQGGPGQGGQPYEAHGLAAELGGNNGSRPGAGGRVSDYGLAADTRQGGPAPPQSPYQQPPYGPGGGGGGGPGGGFGLVAEAAARQPPPQHMGIHGQQQLQQGLYEPPQYGAQQQPYGGGQHPQQPQQRVSDYGLAADTRDQYGQGYGGGGPGQGLYGGPPGGQSPLRPAGRPPLQPPQQQQEFGLGAEAAAGGYGIGGLPPPPAGGMQRQGSFGRPPPGPLGGGPGGRLGGGGPGGLGGPGGGSRRPSDAAYGMQAETGAGYPPRPGQLPLRQGSFGAGGGEEFGLGAETLDAAASPLAPGNMMLPPNRGPGGAGAAGGRPRYGAETDLSLEHPHSQHPQPPVGPDNATLQHAYHPAQQMAALLPPPAPSPPANAGLGPVLRRERPELTAWVGREYRIIFCLHTIELSQQTLRNANVSAVVVCHSLLEEGGGAGGGNGIAMLDTYSQPLAKAPGQLPVNYCVAYNILAGNAASELYGGLTGPGGADFSLELSLMATSASSAEAGAALAGGQAGAEVAPGTFRVLGGAALPLAELWTRRRGDLIMERVEVLEDADDPGSVVAVLSVSLVAEAALATLREVMRRGGGGGGVPY</sequence>
<feature type="compositionally biased region" description="Gly residues" evidence="8">
    <location>
        <begin position="1413"/>
        <end position="1426"/>
    </location>
</feature>
<organism evidence="11 12">
    <name type="scientific">Chlamydomonas incerta</name>
    <dbReference type="NCBI Taxonomy" id="51695"/>
    <lineage>
        <taxon>Eukaryota</taxon>
        <taxon>Viridiplantae</taxon>
        <taxon>Chlorophyta</taxon>
        <taxon>core chlorophytes</taxon>
        <taxon>Chlorophyceae</taxon>
        <taxon>CS clade</taxon>
        <taxon>Chlamydomonadales</taxon>
        <taxon>Chlamydomonadaceae</taxon>
        <taxon>Chlamydomonas</taxon>
    </lineage>
</organism>
<dbReference type="PANTHER" id="PTHR14240">
    <property type="entry name" value="RETINITIS PIGMENTOSA GTPASE REGULATOR-INTERACTING PROTEIN"/>
    <property type="match status" value="1"/>
</dbReference>
<dbReference type="CDD" id="cd00051">
    <property type="entry name" value="EFh"/>
    <property type="match status" value="1"/>
</dbReference>
<feature type="compositionally biased region" description="Low complexity" evidence="8">
    <location>
        <begin position="1527"/>
        <end position="1541"/>
    </location>
</feature>
<feature type="domain" description="EF-hand" evidence="10">
    <location>
        <begin position="417"/>
        <end position="452"/>
    </location>
</feature>
<accession>A0A835T400</accession>
<gene>
    <name evidence="11" type="ORF">HXX76_009709</name>
</gene>
<proteinExistence type="inferred from homology"/>
<dbReference type="InterPro" id="IPR035892">
    <property type="entry name" value="C2_domain_sf"/>
</dbReference>
<evidence type="ECO:0000259" key="9">
    <source>
        <dbReference type="PROSITE" id="PS50004"/>
    </source>
</evidence>
<feature type="domain" description="C2" evidence="9">
    <location>
        <begin position="1110"/>
        <end position="1237"/>
    </location>
</feature>
<feature type="region of interest" description="Disordered" evidence="8">
    <location>
        <begin position="1647"/>
        <end position="1700"/>
    </location>
</feature>
<evidence type="ECO:0000313" key="12">
    <source>
        <dbReference type="Proteomes" id="UP000650467"/>
    </source>
</evidence>
<dbReference type="SMART" id="SM00054">
    <property type="entry name" value="EFh"/>
    <property type="match status" value="3"/>
</dbReference>
<feature type="compositionally biased region" description="Low complexity" evidence="8">
    <location>
        <begin position="502"/>
        <end position="517"/>
    </location>
</feature>
<protein>
    <recommendedName>
        <fullName evidence="13">C2 domain-containing protein</fullName>
    </recommendedName>
</protein>
<evidence type="ECO:0000313" key="11">
    <source>
        <dbReference type="EMBL" id="KAG2431181.1"/>
    </source>
</evidence>
<dbReference type="PROSITE" id="PS50222">
    <property type="entry name" value="EF_HAND_2"/>
    <property type="match status" value="3"/>
</dbReference>
<dbReference type="Gene3D" id="1.10.238.10">
    <property type="entry name" value="EF-hand"/>
    <property type="match status" value="2"/>
</dbReference>